<dbReference type="EMBL" id="CP016793">
    <property type="protein sequence ID" value="ANZ35309.1"/>
    <property type="molecule type" value="Genomic_DNA"/>
</dbReference>
<dbReference type="Proteomes" id="UP000093053">
    <property type="component" value="Chromosome"/>
</dbReference>
<organism evidence="1 2">
    <name type="scientific">Lentzea guizhouensis</name>
    <dbReference type="NCBI Taxonomy" id="1586287"/>
    <lineage>
        <taxon>Bacteria</taxon>
        <taxon>Bacillati</taxon>
        <taxon>Actinomycetota</taxon>
        <taxon>Actinomycetes</taxon>
        <taxon>Pseudonocardiales</taxon>
        <taxon>Pseudonocardiaceae</taxon>
        <taxon>Lentzea</taxon>
    </lineage>
</organism>
<dbReference type="KEGG" id="led:BBK82_03640"/>
<evidence type="ECO:0000313" key="2">
    <source>
        <dbReference type="Proteomes" id="UP000093053"/>
    </source>
</evidence>
<gene>
    <name evidence="1" type="ORF">BBK82_03640</name>
</gene>
<keyword evidence="2" id="KW-1185">Reference proteome</keyword>
<proteinExistence type="predicted"/>
<evidence type="ECO:0000313" key="1">
    <source>
        <dbReference type="EMBL" id="ANZ35309.1"/>
    </source>
</evidence>
<sequence>MDLLAAGQGPGCGEGTVSHCSSCKGCPGACACPPLPAVGTQILPKPGARHAGRLLVRAPHTVVATQDDRRDGEPDDHVIVCQLTALVRYAIDHGEPVDTDYGACLGLDDIEIQDHLPRITFTTKETA</sequence>
<reference evidence="1 2" key="1">
    <citation type="submission" date="2016-07" db="EMBL/GenBank/DDBJ databases">
        <title>Complete genome sequence of the Lentzea guizhouensis DHS C013.</title>
        <authorList>
            <person name="Cao C."/>
        </authorList>
    </citation>
    <scope>NUCLEOTIDE SEQUENCE [LARGE SCALE GENOMIC DNA]</scope>
    <source>
        <strain evidence="1 2">DHS C013</strain>
    </source>
</reference>
<name>A0A1B2HC79_9PSEU</name>
<accession>A0A1B2HC79</accession>
<dbReference type="AlphaFoldDB" id="A0A1B2HC79"/>
<dbReference type="STRING" id="1586287.BBK82_03640"/>
<protein>
    <submittedName>
        <fullName evidence="1">Uncharacterized protein</fullName>
    </submittedName>
</protein>